<dbReference type="EMBL" id="AXCZ01000114">
    <property type="protein sequence ID" value="KGM11464.1"/>
    <property type="molecule type" value="Genomic_DNA"/>
</dbReference>
<dbReference type="PANTHER" id="PTHR43544:SF2">
    <property type="entry name" value="OXIDOREDUCTASE"/>
    <property type="match status" value="1"/>
</dbReference>
<dbReference type="AlphaFoldDB" id="A0A0A0BWB0"/>
<dbReference type="InterPro" id="IPR002347">
    <property type="entry name" value="SDR_fam"/>
</dbReference>
<keyword evidence="3" id="KW-1185">Reference proteome</keyword>
<comment type="caution">
    <text evidence="2">The sequence shown here is derived from an EMBL/GenBank/DDBJ whole genome shotgun (WGS) entry which is preliminary data.</text>
</comment>
<dbReference type="GO" id="GO:0005737">
    <property type="term" value="C:cytoplasm"/>
    <property type="evidence" value="ECO:0007669"/>
    <property type="project" value="TreeGrafter"/>
</dbReference>
<dbReference type="InterPro" id="IPR034660">
    <property type="entry name" value="DinB/YfiT-like"/>
</dbReference>
<feature type="compositionally biased region" description="Basic and acidic residues" evidence="1">
    <location>
        <begin position="185"/>
        <end position="195"/>
    </location>
</feature>
<reference evidence="2 3" key="1">
    <citation type="submission" date="2013-08" db="EMBL/GenBank/DDBJ databases">
        <title>Genome sequencing of Cellulomonas bogoriensis 69B4.</title>
        <authorList>
            <person name="Chen F."/>
            <person name="Li Y."/>
            <person name="Wang G."/>
        </authorList>
    </citation>
    <scope>NUCLEOTIDE SEQUENCE [LARGE SCALE GENOMIC DNA]</scope>
    <source>
        <strain evidence="2 3">69B4</strain>
    </source>
</reference>
<dbReference type="Pfam" id="PF00106">
    <property type="entry name" value="adh_short"/>
    <property type="match status" value="1"/>
</dbReference>
<dbReference type="SUPFAM" id="SSF109854">
    <property type="entry name" value="DinB/YfiT-like putative metalloenzymes"/>
    <property type="match status" value="1"/>
</dbReference>
<dbReference type="SUPFAM" id="SSF51735">
    <property type="entry name" value="NAD(P)-binding Rossmann-fold domains"/>
    <property type="match status" value="1"/>
</dbReference>
<dbReference type="Pfam" id="PF04978">
    <property type="entry name" value="MST"/>
    <property type="match status" value="1"/>
</dbReference>
<dbReference type="GO" id="GO:0016491">
    <property type="term" value="F:oxidoreductase activity"/>
    <property type="evidence" value="ECO:0007669"/>
    <property type="project" value="TreeGrafter"/>
</dbReference>
<dbReference type="PANTHER" id="PTHR43544">
    <property type="entry name" value="SHORT-CHAIN DEHYDROGENASE/REDUCTASE"/>
    <property type="match status" value="1"/>
</dbReference>
<gene>
    <name evidence="2" type="ORF">N869_03040</name>
</gene>
<dbReference type="Proteomes" id="UP000054314">
    <property type="component" value="Unassembled WGS sequence"/>
</dbReference>
<evidence type="ECO:0000313" key="3">
    <source>
        <dbReference type="Proteomes" id="UP000054314"/>
    </source>
</evidence>
<dbReference type="InterPro" id="IPR051468">
    <property type="entry name" value="Fungal_SecMetab_SDRs"/>
</dbReference>
<dbReference type="InterPro" id="IPR036291">
    <property type="entry name" value="NAD(P)-bd_dom_sf"/>
</dbReference>
<feature type="region of interest" description="Disordered" evidence="1">
    <location>
        <begin position="1"/>
        <end position="32"/>
    </location>
</feature>
<feature type="region of interest" description="Disordered" evidence="1">
    <location>
        <begin position="116"/>
        <end position="215"/>
    </location>
</feature>
<dbReference type="Gene3D" id="1.20.120.450">
    <property type="entry name" value="dinb family like domain"/>
    <property type="match status" value="1"/>
</dbReference>
<organism evidence="2 3">
    <name type="scientific">Cellulomonas bogoriensis 69B4 = DSM 16987</name>
    <dbReference type="NCBI Taxonomy" id="1386082"/>
    <lineage>
        <taxon>Bacteria</taxon>
        <taxon>Bacillati</taxon>
        <taxon>Actinomycetota</taxon>
        <taxon>Actinomycetes</taxon>
        <taxon>Micrococcales</taxon>
        <taxon>Cellulomonadaceae</taxon>
        <taxon>Cellulomonas</taxon>
    </lineage>
</organism>
<dbReference type="InterPro" id="IPR007061">
    <property type="entry name" value="MST-like"/>
</dbReference>
<name>A0A0A0BWB0_9CELL</name>
<accession>A0A0A0BWB0</accession>
<evidence type="ECO:0000256" key="1">
    <source>
        <dbReference type="SAM" id="MobiDB-lite"/>
    </source>
</evidence>
<sequence>MGAFWQARTMDDVGPPSAPSALTPDRTDPPHREDEARTLLGFLDFHRRTLLLKLDGLDTDALSHRLPPSTMTLGGLIKHLAMVEDNWFGVVWQGAPPTEPWASADWDADRDWEWTSAAGQSPAESTDPFRSCARGRGGTWAAGTGPRRILRARETAPASPPRRTERRMSAHTTTSHRPSNGAPHDAPHDAQDDARTAGPDSAPEDGGATHPAIDPDDFATFLRVMDQVAVLPKTHPQHEAARRASSALFKAAKKHRRDEKRRMIAQADAAVVAATATGSPGRIDDETNGLPLSSTATGATAGTLLRSRPCYVCKQHYTVVDAFYHQLCPDCAALHHTKRNARTDLTGRRALLTGGRAKIGMYIALRLLRDGADLTITTRFPRDAVRRFSAMDDSAEWMDRLHVVGIDLRDPAQVVSLADHVAAQGHLDVLINNAAQTVRRSPGAYTRLVDAESAPLPDDAARMITTFGHTSDAHPRALAGSVSDLTSPALAIERAARAAAEDVTTQALTAQAASLGRLVAGTSIDAGGLIPDVAETNSWVATVEQVDPMELLEVQLCNQTAPFILISRLRPALAASPARRTYVVNVSAMEGVFSRGYKGPGHPHTNMSKAALNMLTRTSAAQMLDDGILMTAVDTGWITDERPHPTKVRLAEEGFHAPLDLVDGAARVYDPIVRGEAGEDLYGCFLKDYARSQW</sequence>
<evidence type="ECO:0000313" key="2">
    <source>
        <dbReference type="EMBL" id="KGM11464.1"/>
    </source>
</evidence>
<proteinExistence type="predicted"/>
<protein>
    <submittedName>
        <fullName evidence="2">Short-chain dehydrogenase</fullName>
    </submittedName>
</protein>
<dbReference type="Gene3D" id="3.40.50.720">
    <property type="entry name" value="NAD(P)-binding Rossmann-like Domain"/>
    <property type="match status" value="2"/>
</dbReference>